<proteinExistence type="predicted"/>
<keyword evidence="2 4" id="KW-0238">DNA-binding</keyword>
<dbReference type="InterPro" id="IPR023772">
    <property type="entry name" value="DNA-bd_HTH_TetR-type_CS"/>
</dbReference>
<keyword evidence="1" id="KW-0805">Transcription regulation</keyword>
<evidence type="ECO:0000313" key="6">
    <source>
        <dbReference type="EMBL" id="KAB1636377.1"/>
    </source>
</evidence>
<dbReference type="GO" id="GO:0000976">
    <property type="term" value="F:transcription cis-regulatory region binding"/>
    <property type="evidence" value="ECO:0007669"/>
    <property type="project" value="TreeGrafter"/>
</dbReference>
<dbReference type="EMBL" id="WBJX01000006">
    <property type="protein sequence ID" value="KAB1636377.1"/>
    <property type="molecule type" value="Genomic_DNA"/>
</dbReference>
<feature type="domain" description="HTH tetR-type" evidence="5">
    <location>
        <begin position="14"/>
        <end position="74"/>
    </location>
</feature>
<evidence type="ECO:0000256" key="2">
    <source>
        <dbReference type="ARBA" id="ARBA00023125"/>
    </source>
</evidence>
<organism evidence="6 7">
    <name type="scientific">Pseudoclavibacter terrae</name>
    <dbReference type="NCBI Taxonomy" id="1530195"/>
    <lineage>
        <taxon>Bacteria</taxon>
        <taxon>Bacillati</taxon>
        <taxon>Actinomycetota</taxon>
        <taxon>Actinomycetes</taxon>
        <taxon>Micrococcales</taxon>
        <taxon>Microbacteriaceae</taxon>
        <taxon>Pseudoclavibacter</taxon>
    </lineage>
</organism>
<evidence type="ECO:0000256" key="1">
    <source>
        <dbReference type="ARBA" id="ARBA00023015"/>
    </source>
</evidence>
<keyword evidence="7" id="KW-1185">Reference proteome</keyword>
<evidence type="ECO:0000256" key="3">
    <source>
        <dbReference type="ARBA" id="ARBA00023163"/>
    </source>
</evidence>
<dbReference type="GO" id="GO:0003700">
    <property type="term" value="F:DNA-binding transcription factor activity"/>
    <property type="evidence" value="ECO:0007669"/>
    <property type="project" value="TreeGrafter"/>
</dbReference>
<dbReference type="PROSITE" id="PS01081">
    <property type="entry name" value="HTH_TETR_1"/>
    <property type="match status" value="1"/>
</dbReference>
<dbReference type="PANTHER" id="PTHR30055:SF238">
    <property type="entry name" value="MYCOFACTOCIN BIOSYNTHESIS TRANSCRIPTIONAL REGULATOR MFTR-RELATED"/>
    <property type="match status" value="1"/>
</dbReference>
<dbReference type="Gene3D" id="1.10.357.10">
    <property type="entry name" value="Tetracycline Repressor, domain 2"/>
    <property type="match status" value="1"/>
</dbReference>
<reference evidence="6 7" key="1">
    <citation type="submission" date="2019-09" db="EMBL/GenBank/DDBJ databases">
        <title>Phylogeny of genus Pseudoclavibacter and closely related genus.</title>
        <authorList>
            <person name="Li Y."/>
        </authorList>
    </citation>
    <scope>NUCLEOTIDE SEQUENCE [LARGE SCALE GENOMIC DNA]</scope>
    <source>
        <strain evidence="6 7">THG-MD12</strain>
    </source>
</reference>
<dbReference type="InterPro" id="IPR009057">
    <property type="entry name" value="Homeodomain-like_sf"/>
</dbReference>
<evidence type="ECO:0000259" key="5">
    <source>
        <dbReference type="PROSITE" id="PS50977"/>
    </source>
</evidence>
<protein>
    <submittedName>
        <fullName evidence="6">TetR family transcriptional regulator</fullName>
    </submittedName>
</protein>
<sequence length="204" mass="22420">MSNPALSLRERNRIDCWHAIHDAAADLTIARGLDETTIDAISERAGVSRRTFFNYFPSKEDAVLGMQAPTLPEGALDDFRAGEGDSFGRTMRLMLAVLDSAIPDHDDFPRRRTLADQHPVLEERLRRHISAAEDIVLSILTEQGGDSSTESLPDGIESAKALLSLAATILRFTSRNDPQGVLADREAAINHSIDIFRKAISEAL</sequence>
<keyword evidence="3" id="KW-0804">Transcription</keyword>
<dbReference type="InterPro" id="IPR001647">
    <property type="entry name" value="HTH_TetR"/>
</dbReference>
<feature type="DNA-binding region" description="H-T-H motif" evidence="4">
    <location>
        <begin position="37"/>
        <end position="56"/>
    </location>
</feature>
<dbReference type="SUPFAM" id="SSF46689">
    <property type="entry name" value="Homeodomain-like"/>
    <property type="match status" value="1"/>
</dbReference>
<evidence type="ECO:0000313" key="7">
    <source>
        <dbReference type="Proteomes" id="UP000490386"/>
    </source>
</evidence>
<name>A0A7J5AYE0_9MICO</name>
<dbReference type="InterPro" id="IPR050109">
    <property type="entry name" value="HTH-type_TetR-like_transc_reg"/>
</dbReference>
<accession>A0A7J5AYE0</accession>
<dbReference type="Proteomes" id="UP000490386">
    <property type="component" value="Unassembled WGS sequence"/>
</dbReference>
<dbReference type="RefSeq" id="WP_104253173.1">
    <property type="nucleotide sequence ID" value="NZ_CANKVH010000005.1"/>
</dbReference>
<evidence type="ECO:0000256" key="4">
    <source>
        <dbReference type="PROSITE-ProRule" id="PRU00335"/>
    </source>
</evidence>
<gene>
    <name evidence="6" type="ORF">F8O03_15575</name>
</gene>
<dbReference type="Pfam" id="PF00440">
    <property type="entry name" value="TetR_N"/>
    <property type="match status" value="1"/>
</dbReference>
<comment type="caution">
    <text evidence="6">The sequence shown here is derived from an EMBL/GenBank/DDBJ whole genome shotgun (WGS) entry which is preliminary data.</text>
</comment>
<dbReference type="PROSITE" id="PS50977">
    <property type="entry name" value="HTH_TETR_2"/>
    <property type="match status" value="1"/>
</dbReference>
<dbReference type="PANTHER" id="PTHR30055">
    <property type="entry name" value="HTH-TYPE TRANSCRIPTIONAL REGULATOR RUTR"/>
    <property type="match status" value="1"/>
</dbReference>
<dbReference type="PRINTS" id="PR00455">
    <property type="entry name" value="HTHTETR"/>
</dbReference>
<dbReference type="AlphaFoldDB" id="A0A7J5AYE0"/>
<dbReference type="OrthoDB" id="8688418at2"/>